<keyword evidence="2 3" id="KW-0732">Signal</keyword>
<gene>
    <name evidence="4" type="ORF">K2173_007834</name>
</gene>
<sequence>MLSSYSVARSFKCFWPFLFLMLIGVSNDFAAGRRVRPPETDHVNFFRSALRGRQKVLSCANDPNVCWDREKNPWGGTTCCFQQFCKDTVRDSNNCGACGQSCAYGFVCCDGKCVDVRNDPLHCGSCFEECPGQGRCSFAMCDYGG</sequence>
<dbReference type="PANTHER" id="PTHR33227:SF54">
    <property type="entry name" value="PROTEIN STIG1"/>
    <property type="match status" value="1"/>
</dbReference>
<evidence type="ECO:0000256" key="3">
    <source>
        <dbReference type="SAM" id="SignalP"/>
    </source>
</evidence>
<reference evidence="4 5" key="1">
    <citation type="submission" date="2021-09" db="EMBL/GenBank/DDBJ databases">
        <title>Genomic insights and catalytic innovation underlie evolution of tropane alkaloids biosynthesis.</title>
        <authorList>
            <person name="Wang Y.-J."/>
            <person name="Tian T."/>
            <person name="Huang J.-P."/>
            <person name="Huang S.-X."/>
        </authorList>
    </citation>
    <scope>NUCLEOTIDE SEQUENCE [LARGE SCALE GENOMIC DNA]</scope>
    <source>
        <strain evidence="4">KIB-2018</strain>
        <tissue evidence="4">Leaf</tissue>
    </source>
</reference>
<dbReference type="Proteomes" id="UP001159364">
    <property type="component" value="Linkage Group LG04"/>
</dbReference>
<name>A0AAV8TIM9_9ROSI</name>
<dbReference type="InterPro" id="IPR006969">
    <property type="entry name" value="Stig-like"/>
</dbReference>
<comment type="caution">
    <text evidence="4">The sequence shown here is derived from an EMBL/GenBank/DDBJ whole genome shotgun (WGS) entry which is preliminary data.</text>
</comment>
<proteinExistence type="inferred from homology"/>
<keyword evidence="5" id="KW-1185">Reference proteome</keyword>
<evidence type="ECO:0000256" key="2">
    <source>
        <dbReference type="ARBA" id="ARBA00022729"/>
    </source>
</evidence>
<comment type="similarity">
    <text evidence="1">Belongs to the STIG1 family.</text>
</comment>
<protein>
    <recommendedName>
        <fullName evidence="6">Stigma-specific Stig1 family protein</fullName>
    </recommendedName>
</protein>
<feature type="chain" id="PRO_5043563817" description="Stigma-specific Stig1 family protein" evidence="3">
    <location>
        <begin position="33"/>
        <end position="145"/>
    </location>
</feature>
<organism evidence="4 5">
    <name type="scientific">Erythroxylum novogranatense</name>
    <dbReference type="NCBI Taxonomy" id="1862640"/>
    <lineage>
        <taxon>Eukaryota</taxon>
        <taxon>Viridiplantae</taxon>
        <taxon>Streptophyta</taxon>
        <taxon>Embryophyta</taxon>
        <taxon>Tracheophyta</taxon>
        <taxon>Spermatophyta</taxon>
        <taxon>Magnoliopsida</taxon>
        <taxon>eudicotyledons</taxon>
        <taxon>Gunneridae</taxon>
        <taxon>Pentapetalae</taxon>
        <taxon>rosids</taxon>
        <taxon>fabids</taxon>
        <taxon>Malpighiales</taxon>
        <taxon>Erythroxylaceae</taxon>
        <taxon>Erythroxylum</taxon>
    </lineage>
</organism>
<dbReference type="Pfam" id="PF04885">
    <property type="entry name" value="Stig1"/>
    <property type="match status" value="1"/>
</dbReference>
<evidence type="ECO:0000256" key="1">
    <source>
        <dbReference type="ARBA" id="ARBA00006010"/>
    </source>
</evidence>
<dbReference type="AlphaFoldDB" id="A0AAV8TIM9"/>
<dbReference type="EMBL" id="JAIWQS010000004">
    <property type="protein sequence ID" value="KAJ8766767.1"/>
    <property type="molecule type" value="Genomic_DNA"/>
</dbReference>
<dbReference type="PANTHER" id="PTHR33227">
    <property type="entry name" value="STIGMA-SPECIFIC STIG1-LIKE PROTEIN 3"/>
    <property type="match status" value="1"/>
</dbReference>
<evidence type="ECO:0000313" key="5">
    <source>
        <dbReference type="Proteomes" id="UP001159364"/>
    </source>
</evidence>
<evidence type="ECO:0000313" key="4">
    <source>
        <dbReference type="EMBL" id="KAJ8766767.1"/>
    </source>
</evidence>
<feature type="signal peptide" evidence="3">
    <location>
        <begin position="1"/>
        <end position="32"/>
    </location>
</feature>
<evidence type="ECO:0008006" key="6">
    <source>
        <dbReference type="Google" id="ProtNLM"/>
    </source>
</evidence>
<accession>A0AAV8TIM9</accession>